<comment type="caution">
    <text evidence="1">The sequence shown here is derived from an EMBL/GenBank/DDBJ whole genome shotgun (WGS) entry which is preliminary data.</text>
</comment>
<sequence length="115" mass="12507">MVAGQIGRASWADLEGMSLITAERRRRLGPAGSRHPASFWAMGRSGSVGGTRMGYRSLGAISQPPVAVRGPARVEADRPWTRALLRQQLLFREAEVTEREVLLRSMKAGRHGGGL</sequence>
<gene>
    <name evidence="1" type="ORF">NDU88_007470</name>
</gene>
<keyword evidence="2" id="KW-1185">Reference proteome</keyword>
<evidence type="ECO:0000313" key="2">
    <source>
        <dbReference type="Proteomes" id="UP001066276"/>
    </source>
</evidence>
<organism evidence="1 2">
    <name type="scientific">Pleurodeles waltl</name>
    <name type="common">Iberian ribbed newt</name>
    <dbReference type="NCBI Taxonomy" id="8319"/>
    <lineage>
        <taxon>Eukaryota</taxon>
        <taxon>Metazoa</taxon>
        <taxon>Chordata</taxon>
        <taxon>Craniata</taxon>
        <taxon>Vertebrata</taxon>
        <taxon>Euteleostomi</taxon>
        <taxon>Amphibia</taxon>
        <taxon>Batrachia</taxon>
        <taxon>Caudata</taxon>
        <taxon>Salamandroidea</taxon>
        <taxon>Salamandridae</taxon>
        <taxon>Pleurodelinae</taxon>
        <taxon>Pleurodeles</taxon>
    </lineage>
</organism>
<evidence type="ECO:0000313" key="1">
    <source>
        <dbReference type="EMBL" id="KAJ1154727.1"/>
    </source>
</evidence>
<accession>A0AAV7RT52</accession>
<reference evidence="1" key="1">
    <citation type="journal article" date="2022" name="bioRxiv">
        <title>Sequencing and chromosome-scale assembly of the giantPleurodeles waltlgenome.</title>
        <authorList>
            <person name="Brown T."/>
            <person name="Elewa A."/>
            <person name="Iarovenko S."/>
            <person name="Subramanian E."/>
            <person name="Araus A.J."/>
            <person name="Petzold A."/>
            <person name="Susuki M."/>
            <person name="Suzuki K.-i.T."/>
            <person name="Hayashi T."/>
            <person name="Toyoda A."/>
            <person name="Oliveira C."/>
            <person name="Osipova E."/>
            <person name="Leigh N.D."/>
            <person name="Simon A."/>
            <person name="Yun M.H."/>
        </authorList>
    </citation>
    <scope>NUCLEOTIDE SEQUENCE</scope>
    <source>
        <strain evidence="1">20211129_DDA</strain>
        <tissue evidence="1">Liver</tissue>
    </source>
</reference>
<name>A0AAV7RT52_PLEWA</name>
<proteinExistence type="predicted"/>
<dbReference type="AlphaFoldDB" id="A0AAV7RT52"/>
<dbReference type="EMBL" id="JANPWB010000009">
    <property type="protein sequence ID" value="KAJ1154727.1"/>
    <property type="molecule type" value="Genomic_DNA"/>
</dbReference>
<dbReference type="Proteomes" id="UP001066276">
    <property type="component" value="Chromosome 5"/>
</dbReference>
<protein>
    <submittedName>
        <fullName evidence="1">Uncharacterized protein</fullName>
    </submittedName>
</protein>